<keyword evidence="7" id="KW-1185">Reference proteome</keyword>
<dbReference type="GO" id="GO:0005525">
    <property type="term" value="F:GTP binding"/>
    <property type="evidence" value="ECO:0007669"/>
    <property type="project" value="InterPro"/>
</dbReference>
<reference evidence="7" key="1">
    <citation type="submission" date="2011-02" db="EMBL/GenBank/DDBJ databases">
        <title>The Genome Sequence of Capsaspora owczarzaki ATCC 30864.</title>
        <authorList>
            <person name="Russ C."/>
            <person name="Cuomo C."/>
            <person name="Burger G."/>
            <person name="Gray M.W."/>
            <person name="Holland P.W.H."/>
            <person name="King N."/>
            <person name="Lang F.B.F."/>
            <person name="Roger A.J."/>
            <person name="Ruiz-Trillo I."/>
            <person name="Young S.K."/>
            <person name="Zeng Q."/>
            <person name="Gargeya S."/>
            <person name="Alvarado L."/>
            <person name="Berlin A."/>
            <person name="Chapman S.B."/>
            <person name="Chen Z."/>
            <person name="Freedman E."/>
            <person name="Gellesch M."/>
            <person name="Goldberg J."/>
            <person name="Griggs A."/>
            <person name="Gujja S."/>
            <person name="Heilman E."/>
            <person name="Heiman D."/>
            <person name="Howarth C."/>
            <person name="Mehta T."/>
            <person name="Neiman D."/>
            <person name="Pearson M."/>
            <person name="Roberts A."/>
            <person name="Saif S."/>
            <person name="Shea T."/>
            <person name="Shenoy N."/>
            <person name="Sisk P."/>
            <person name="Stolte C."/>
            <person name="Sykes S."/>
            <person name="White J."/>
            <person name="Yandava C."/>
            <person name="Haas B."/>
            <person name="Nusbaum C."/>
            <person name="Birren B."/>
        </authorList>
    </citation>
    <scope>NUCLEOTIDE SEQUENCE</scope>
    <source>
        <strain evidence="7">ATCC 30864</strain>
    </source>
</reference>
<evidence type="ECO:0000256" key="3">
    <source>
        <dbReference type="PROSITE-ProRule" id="PRU00983"/>
    </source>
</evidence>
<comment type="similarity">
    <text evidence="3">Belongs to the DOCK family.</text>
</comment>
<dbReference type="PhylomeDB" id="A0A0D2WTX7"/>
<dbReference type="GO" id="GO:0005085">
    <property type="term" value="F:guanyl-nucleotide exchange factor activity"/>
    <property type="evidence" value="ECO:0007669"/>
    <property type="project" value="InterPro"/>
</dbReference>
<dbReference type="SMART" id="SM00173">
    <property type="entry name" value="RAS"/>
    <property type="match status" value="1"/>
</dbReference>
<dbReference type="AlphaFoldDB" id="A0A0D2WTX7"/>
<evidence type="ECO:0000259" key="5">
    <source>
        <dbReference type="PROSITE" id="PS51650"/>
    </source>
</evidence>
<feature type="region of interest" description="Disordered" evidence="4">
    <location>
        <begin position="739"/>
        <end position="810"/>
    </location>
</feature>
<dbReference type="GO" id="GO:0031267">
    <property type="term" value="F:small GTPase binding"/>
    <property type="evidence" value="ECO:0007669"/>
    <property type="project" value="TreeGrafter"/>
</dbReference>
<dbReference type="GO" id="GO:0005886">
    <property type="term" value="C:plasma membrane"/>
    <property type="evidence" value="ECO:0007669"/>
    <property type="project" value="TreeGrafter"/>
</dbReference>
<dbReference type="PROSITE" id="PS51650">
    <property type="entry name" value="C2_DOCK"/>
    <property type="match status" value="1"/>
</dbReference>
<proteinExistence type="inferred from homology"/>
<dbReference type="eggNOG" id="KOG1998">
    <property type="taxonomic scope" value="Eukaryota"/>
</dbReference>
<feature type="domain" description="C2 DOCK-type" evidence="5">
    <location>
        <begin position="467"/>
        <end position="634"/>
    </location>
</feature>
<dbReference type="Proteomes" id="UP000008743">
    <property type="component" value="Unassembled WGS sequence"/>
</dbReference>
<accession>A0A0D2WTX7</accession>
<evidence type="ECO:0000313" key="7">
    <source>
        <dbReference type="Proteomes" id="UP000008743"/>
    </source>
</evidence>
<keyword evidence="2" id="KW-0963">Cytoplasm</keyword>
<dbReference type="GO" id="GO:0005737">
    <property type="term" value="C:cytoplasm"/>
    <property type="evidence" value="ECO:0007669"/>
    <property type="project" value="UniProtKB-SubCell"/>
</dbReference>
<evidence type="ECO:0000256" key="4">
    <source>
        <dbReference type="SAM" id="MobiDB-lite"/>
    </source>
</evidence>
<dbReference type="InterPro" id="IPR026791">
    <property type="entry name" value="DOCK"/>
</dbReference>
<dbReference type="Pfam" id="PF00071">
    <property type="entry name" value="Ras"/>
    <property type="match status" value="1"/>
</dbReference>
<dbReference type="PANTHER" id="PTHR45653:SF10">
    <property type="entry name" value="MYOBLAST CITY, ISOFORM B"/>
    <property type="match status" value="1"/>
</dbReference>
<dbReference type="InterPro" id="IPR035892">
    <property type="entry name" value="C2_domain_sf"/>
</dbReference>
<evidence type="ECO:0000256" key="2">
    <source>
        <dbReference type="ARBA" id="ARBA00022490"/>
    </source>
</evidence>
<dbReference type="InterPro" id="IPR027417">
    <property type="entry name" value="P-loop_NTPase"/>
</dbReference>
<dbReference type="InParanoid" id="A0A0D2WTX7"/>
<evidence type="ECO:0000313" key="6">
    <source>
        <dbReference type="EMBL" id="KJE95208.1"/>
    </source>
</evidence>
<dbReference type="eggNOG" id="KOG0395">
    <property type="taxonomic scope" value="Eukaryota"/>
</dbReference>
<dbReference type="GO" id="GO:0003924">
    <property type="term" value="F:GTPase activity"/>
    <property type="evidence" value="ECO:0007669"/>
    <property type="project" value="InterPro"/>
</dbReference>
<evidence type="ECO:0000256" key="1">
    <source>
        <dbReference type="ARBA" id="ARBA00004496"/>
    </source>
</evidence>
<dbReference type="Gene3D" id="2.60.40.150">
    <property type="entry name" value="C2 domain"/>
    <property type="match status" value="1"/>
</dbReference>
<gene>
    <name evidence="6" type="ORF">CAOG_005684</name>
</gene>
<sequence>MSQSIRVLLLGDPKLRKELAAAYLKLASFSNAGSHSHKKHVKIEGETCLVEVVETADQSNKAEEVDIAAIRQADAFLVVARDVVRGSFPNVVAYRNRINAVKEDDEDIPIIVVGNVRDGALTNPIVSEALCVPFLDINIATNKHIDECFTEACVRTLKQRRLKHAVEAADKRGVLDAIKQNIKRTYGKGDHSASREALSSHGSMERLPTIDSFNFHLLFQFEALVCAVGTDCEIYFSLYDKQRNVVFTEPFMLPLTSLGMPSRDRTAALFSYITNAPVNDLFWTRHTWLLCKIVKLVNTCDGPAIRKPFGMATIPLSEVVKAQRDHSGNSFTLAIHLCGKDKEFMQTPASICKKSKFPSAASETDTAGGTTLGNVGMSASVQGTVRQAHKAPVHGDGFVLATLQLFKGESAAVMQDHKTDMLGGKIQLVHCIGHVAYRSPFHPPPNIAVSGQTAALVLASHDPRPPTNELYVSLLRGDFHSDDLRRGVEVTFHLLRETGDPSPNSRFLPTDATYKSVVYSSTLHPAWHETFRASIPVIEYKRTHLLMVVRDCSERDKFKTSGLTVGYCFLPLNHRDPHSQKLLPVADGQYQCVLHRLEHQVGKPYSLKMRSLAEGEETPAPQKNDSLFVSIMLSTRENESHKGTLPAPVKSSDYAVVSDALSASSAGTAASALYAQPSDSRPKLPPRPGDAPEAVAPPTSAKPAVSAEYQVPQKNHAVLAAPKPSAAGSGNNRAAIVFDETASNLDQPPAIPERTRSPRLTSPPPPPAAAPAAGSVAIGANPNPIYVQPPLPPRKDKTVSDGPPKLPIPYSQSVVESLTRQQLLGHDLDMLSTDKLTLLLRELDAALERTKAVLIQKSRAEKPSA</sequence>
<dbReference type="Gene3D" id="3.40.50.300">
    <property type="entry name" value="P-loop containing nucleotide triphosphate hydrolases"/>
    <property type="match status" value="1"/>
</dbReference>
<dbReference type="SUPFAM" id="SSF52540">
    <property type="entry name" value="P-loop containing nucleoside triphosphate hydrolases"/>
    <property type="match status" value="1"/>
</dbReference>
<dbReference type="Pfam" id="PF16172">
    <property type="entry name" value="DOCK_N"/>
    <property type="match status" value="1"/>
</dbReference>
<dbReference type="InterPro" id="IPR001806">
    <property type="entry name" value="Small_GTPase"/>
</dbReference>
<protein>
    <recommendedName>
        <fullName evidence="5">C2 DOCK-type domain-containing protein</fullName>
    </recommendedName>
</protein>
<dbReference type="InterPro" id="IPR032376">
    <property type="entry name" value="DOCK_N"/>
</dbReference>
<dbReference type="EMBL" id="KE346368">
    <property type="protein sequence ID" value="KJE95208.1"/>
    <property type="molecule type" value="Genomic_DNA"/>
</dbReference>
<feature type="region of interest" description="Disordered" evidence="4">
    <location>
        <begin position="674"/>
        <end position="706"/>
    </location>
</feature>
<name>A0A0D2WTX7_CAPO3</name>
<dbReference type="Pfam" id="PF14429">
    <property type="entry name" value="DOCK-C2"/>
    <property type="match status" value="1"/>
</dbReference>
<dbReference type="PANTHER" id="PTHR45653">
    <property type="entry name" value="DEDICATOR OF CYTOKINESIS"/>
    <property type="match status" value="1"/>
</dbReference>
<dbReference type="GO" id="GO:0007264">
    <property type="term" value="P:small GTPase-mediated signal transduction"/>
    <property type="evidence" value="ECO:0007669"/>
    <property type="project" value="InterPro"/>
</dbReference>
<dbReference type="InterPro" id="IPR027007">
    <property type="entry name" value="C2_DOCK-type_domain"/>
</dbReference>
<organism evidence="6 7">
    <name type="scientific">Capsaspora owczarzaki (strain ATCC 30864)</name>
    <dbReference type="NCBI Taxonomy" id="595528"/>
    <lineage>
        <taxon>Eukaryota</taxon>
        <taxon>Filasterea</taxon>
        <taxon>Capsaspora</taxon>
    </lineage>
</organism>
<comment type="subcellular location">
    <subcellularLocation>
        <location evidence="1">Cytoplasm</location>
    </subcellularLocation>
</comment>
<dbReference type="SUPFAM" id="SSF49562">
    <property type="entry name" value="C2 domain (Calcium/lipid-binding domain, CaLB)"/>
    <property type="match status" value="1"/>
</dbReference>
<dbReference type="STRING" id="595528.A0A0D2WTX7"/>